<dbReference type="EMBL" id="BPMK01000014">
    <property type="protein sequence ID" value="GIZ53083.1"/>
    <property type="molecule type" value="Genomic_DNA"/>
</dbReference>
<dbReference type="RefSeq" id="WP_220809506.1">
    <property type="nucleotide sequence ID" value="NZ_BPMK01000014.1"/>
</dbReference>
<proteinExistence type="predicted"/>
<protein>
    <submittedName>
        <fullName evidence="1">Uncharacterized protein</fullName>
    </submittedName>
</protein>
<comment type="caution">
    <text evidence="1">The sequence shown here is derived from an EMBL/GenBank/DDBJ whole genome shotgun (WGS) entry which is preliminary data.</text>
</comment>
<dbReference type="Proteomes" id="UP000887222">
    <property type="component" value="Unassembled WGS sequence"/>
</dbReference>
<name>A0ABQ4Q7E9_9BURK</name>
<reference evidence="1 2" key="1">
    <citation type="journal article" date="2022" name="Int. J. Syst. Evol. Microbiol.">
        <title>Noviherbaspirillum aridicola sp. nov., isolated from an arid soil in Pakistan.</title>
        <authorList>
            <person name="Khan I.U."/>
            <person name="Saqib M."/>
            <person name="Amin A."/>
            <person name="Hussain F."/>
            <person name="Li L."/>
            <person name="Liu Y.H."/>
            <person name="Fang B.Z."/>
            <person name="Ahmed I."/>
            <person name="Li W.J."/>
        </authorList>
    </citation>
    <scope>NUCLEOTIDE SEQUENCE [LARGE SCALE GENOMIC DNA]</scope>
    <source>
        <strain evidence="1 2">NCCP-691</strain>
    </source>
</reference>
<evidence type="ECO:0000313" key="1">
    <source>
        <dbReference type="EMBL" id="GIZ53083.1"/>
    </source>
</evidence>
<organism evidence="1 2">
    <name type="scientific">Noviherbaspirillum aridicola</name>
    <dbReference type="NCBI Taxonomy" id="2849687"/>
    <lineage>
        <taxon>Bacteria</taxon>
        <taxon>Pseudomonadati</taxon>
        <taxon>Pseudomonadota</taxon>
        <taxon>Betaproteobacteria</taxon>
        <taxon>Burkholderiales</taxon>
        <taxon>Oxalobacteraceae</taxon>
        <taxon>Noviherbaspirillum</taxon>
    </lineage>
</organism>
<keyword evidence="2" id="KW-1185">Reference proteome</keyword>
<evidence type="ECO:0000313" key="2">
    <source>
        <dbReference type="Proteomes" id="UP000887222"/>
    </source>
</evidence>
<gene>
    <name evidence="1" type="ORF">NCCP691_30970</name>
</gene>
<accession>A0ABQ4Q7E9</accession>
<sequence length="67" mass="7455">MGEYVILALAGLVTVGLLARTVRRRVSGMGATAARPVPQVERGVRFTARGKVLRTTGRRSLRYWRRS</sequence>